<evidence type="ECO:0000313" key="4">
    <source>
        <dbReference type="Proteomes" id="UP001500897"/>
    </source>
</evidence>
<organism evidence="3 4">
    <name type="scientific">Kitasatospora saccharophila</name>
    <dbReference type="NCBI Taxonomy" id="407973"/>
    <lineage>
        <taxon>Bacteria</taxon>
        <taxon>Bacillati</taxon>
        <taxon>Actinomycetota</taxon>
        <taxon>Actinomycetes</taxon>
        <taxon>Kitasatosporales</taxon>
        <taxon>Streptomycetaceae</taxon>
        <taxon>Kitasatospora</taxon>
    </lineage>
</organism>
<proteinExistence type="inferred from homology"/>
<dbReference type="InterPro" id="IPR012349">
    <property type="entry name" value="Split_barrel_FMN-bd"/>
</dbReference>
<evidence type="ECO:0000313" key="3">
    <source>
        <dbReference type="EMBL" id="GAA2097220.1"/>
    </source>
</evidence>
<dbReference type="NCBIfam" id="TIGR00026">
    <property type="entry name" value="hi_GC_TIGR00026"/>
    <property type="match status" value="1"/>
</dbReference>
<dbReference type="InterPro" id="IPR004378">
    <property type="entry name" value="F420H2_quin_Rdtase"/>
</dbReference>
<accession>A0ABP5IAU8</accession>
<keyword evidence="4" id="KW-1185">Reference proteome</keyword>
<comment type="catalytic activity">
    <reaction evidence="2">
        <text>oxidized coenzyme F420-(gamma-L-Glu)(n) + a quinol + H(+) = reduced coenzyme F420-(gamma-L-Glu)(n) + a quinone</text>
        <dbReference type="Rhea" id="RHEA:39663"/>
        <dbReference type="Rhea" id="RHEA-COMP:12939"/>
        <dbReference type="Rhea" id="RHEA-COMP:14378"/>
        <dbReference type="ChEBI" id="CHEBI:15378"/>
        <dbReference type="ChEBI" id="CHEBI:24646"/>
        <dbReference type="ChEBI" id="CHEBI:132124"/>
        <dbReference type="ChEBI" id="CHEBI:133980"/>
        <dbReference type="ChEBI" id="CHEBI:139511"/>
    </reaction>
</comment>
<dbReference type="Pfam" id="PF04075">
    <property type="entry name" value="F420H2_quin_red"/>
    <property type="match status" value="1"/>
</dbReference>
<dbReference type="EMBL" id="BAAANS010000015">
    <property type="protein sequence ID" value="GAA2097220.1"/>
    <property type="molecule type" value="Genomic_DNA"/>
</dbReference>
<dbReference type="Proteomes" id="UP001500897">
    <property type="component" value="Unassembled WGS sequence"/>
</dbReference>
<evidence type="ECO:0000256" key="2">
    <source>
        <dbReference type="ARBA" id="ARBA00049106"/>
    </source>
</evidence>
<gene>
    <name evidence="3" type="ORF">GCM10009759_27170</name>
</gene>
<comment type="caution">
    <text evidence="3">The sequence shown here is derived from an EMBL/GenBank/DDBJ whole genome shotgun (WGS) entry which is preliminary data.</text>
</comment>
<protein>
    <submittedName>
        <fullName evidence="3">Nitroreductase family deazaflavin-dependent oxidoreductase</fullName>
    </submittedName>
</protein>
<name>A0ABP5IAU8_9ACTN</name>
<dbReference type="RefSeq" id="WP_344552263.1">
    <property type="nucleotide sequence ID" value="NZ_BAAANS010000015.1"/>
</dbReference>
<dbReference type="Gene3D" id="2.30.110.10">
    <property type="entry name" value="Electron Transport, Fmn-binding Protein, Chain A"/>
    <property type="match status" value="1"/>
</dbReference>
<sequence>MSSERLQRNQLVIDEFRSAGGVVGGDFAGVPLLLLTTTGARSGEPRVMPVTYLEDDGRLVVFAANGGRPNRPGWYHNLLADPAARVEVGTESFPVTASVVEGAEHDRLWALQLVRTPYFADFQERAGRRVPVVVLTREVAPH</sequence>
<evidence type="ECO:0000256" key="1">
    <source>
        <dbReference type="ARBA" id="ARBA00008710"/>
    </source>
</evidence>
<reference evidence="4" key="1">
    <citation type="journal article" date="2019" name="Int. J. Syst. Evol. Microbiol.">
        <title>The Global Catalogue of Microorganisms (GCM) 10K type strain sequencing project: providing services to taxonomists for standard genome sequencing and annotation.</title>
        <authorList>
            <consortium name="The Broad Institute Genomics Platform"/>
            <consortium name="The Broad Institute Genome Sequencing Center for Infectious Disease"/>
            <person name="Wu L."/>
            <person name="Ma J."/>
        </authorList>
    </citation>
    <scope>NUCLEOTIDE SEQUENCE [LARGE SCALE GENOMIC DNA]</scope>
    <source>
        <strain evidence="4">JCM 14559</strain>
    </source>
</reference>
<dbReference type="PANTHER" id="PTHR39428:SF1">
    <property type="entry name" value="F420H(2)-DEPENDENT QUINONE REDUCTASE RV1261C"/>
    <property type="match status" value="1"/>
</dbReference>
<dbReference type="PANTHER" id="PTHR39428">
    <property type="entry name" value="F420H(2)-DEPENDENT QUINONE REDUCTASE RV1261C"/>
    <property type="match status" value="1"/>
</dbReference>
<dbReference type="SUPFAM" id="SSF50475">
    <property type="entry name" value="FMN-binding split barrel"/>
    <property type="match status" value="1"/>
</dbReference>
<comment type="similarity">
    <text evidence="1">Belongs to the F420H(2)-dependent quinone reductase family.</text>
</comment>